<name>A0A1S2MXQ0_9MICC</name>
<dbReference type="EMBL" id="MODZ01000014">
    <property type="protein sequence ID" value="OIJ34948.1"/>
    <property type="molecule type" value="Genomic_DNA"/>
</dbReference>
<dbReference type="AlphaFoldDB" id="A0A1S2MXQ0"/>
<evidence type="ECO:0000313" key="2">
    <source>
        <dbReference type="Proteomes" id="UP000179540"/>
    </source>
</evidence>
<reference evidence="1 2" key="1">
    <citation type="submission" date="2016-10" db="EMBL/GenBank/DDBJ databases">
        <title>Draft genome sequence of strain LCT isolated from the Shenzhou X spacecraft of China.</title>
        <authorList>
            <person name="Huang B."/>
        </authorList>
    </citation>
    <scope>NUCLEOTIDE SEQUENCE [LARGE SCALE GENOMIC DNA]</scope>
    <source>
        <strain evidence="1 2">LCT-H5</strain>
    </source>
</reference>
<organism evidence="1 2">
    <name type="scientific">Rothia kristinae</name>
    <dbReference type="NCBI Taxonomy" id="37923"/>
    <lineage>
        <taxon>Bacteria</taxon>
        <taxon>Bacillati</taxon>
        <taxon>Actinomycetota</taxon>
        <taxon>Actinomycetes</taxon>
        <taxon>Micrococcales</taxon>
        <taxon>Micrococcaceae</taxon>
        <taxon>Rothia</taxon>
    </lineage>
</organism>
<gene>
    <name evidence="1" type="ORF">BK826_09625</name>
</gene>
<comment type="caution">
    <text evidence="1">The sequence shown here is derived from an EMBL/GenBank/DDBJ whole genome shotgun (WGS) entry which is preliminary data.</text>
</comment>
<sequence>MCQVIDLRTSHRVRRPGPTPGTIYPDGALFRAAVSVKLRKLPRYSLGMTGEERAALARQYDSRAAYAFST</sequence>
<accession>A0A1S2MXQ0</accession>
<dbReference type="Proteomes" id="UP000179540">
    <property type="component" value="Unassembled WGS sequence"/>
</dbReference>
<protein>
    <submittedName>
        <fullName evidence="1">Uncharacterized protein</fullName>
    </submittedName>
</protein>
<evidence type="ECO:0000313" key="1">
    <source>
        <dbReference type="EMBL" id="OIJ34948.1"/>
    </source>
</evidence>
<proteinExistence type="predicted"/>